<evidence type="ECO:0000313" key="4">
    <source>
        <dbReference type="Proteomes" id="UP000092668"/>
    </source>
</evidence>
<evidence type="ECO:0000259" key="2">
    <source>
        <dbReference type="Pfam" id="PF01575"/>
    </source>
</evidence>
<accession>A0A1B8S8E9</accession>
<dbReference type="SUPFAM" id="SSF54637">
    <property type="entry name" value="Thioesterase/thiol ester dehydrase-isomerase"/>
    <property type="match status" value="1"/>
</dbReference>
<keyword evidence="4" id="KW-1185">Reference proteome</keyword>
<protein>
    <submittedName>
        <fullName evidence="3">Acyl dehydratase</fullName>
    </submittedName>
</protein>
<dbReference type="PANTHER" id="PTHR43437:SF3">
    <property type="entry name" value="HYDROXYACYL-THIOESTER DEHYDRATASE TYPE 2, MITOCHONDRIAL"/>
    <property type="match status" value="1"/>
</dbReference>
<evidence type="ECO:0000256" key="1">
    <source>
        <dbReference type="ARBA" id="ARBA00005254"/>
    </source>
</evidence>
<dbReference type="RefSeq" id="WP_065289971.1">
    <property type="nucleotide sequence ID" value="NZ_LFOE01000253.1"/>
</dbReference>
<dbReference type="AlphaFoldDB" id="A0A1B8S8E9"/>
<dbReference type="EMBL" id="LFOE01000253">
    <property type="protein sequence ID" value="OBY28990.1"/>
    <property type="molecule type" value="Genomic_DNA"/>
</dbReference>
<dbReference type="Pfam" id="PF01575">
    <property type="entry name" value="MaoC_dehydratas"/>
    <property type="match status" value="1"/>
</dbReference>
<dbReference type="InterPro" id="IPR050965">
    <property type="entry name" value="UPF0336/Enoyl-CoA_hydratase"/>
</dbReference>
<dbReference type="InterPro" id="IPR029069">
    <property type="entry name" value="HotDog_dom_sf"/>
</dbReference>
<evidence type="ECO:0000313" key="3">
    <source>
        <dbReference type="EMBL" id="OBY28990.1"/>
    </source>
</evidence>
<feature type="domain" description="MaoC-like" evidence="2">
    <location>
        <begin position="9"/>
        <end position="120"/>
    </location>
</feature>
<sequence>MALKASALKIGDTVEQVVVDGLTRTQLVMYAGASCDFNPLHTDEVYATRAAGFPSVFGHGMLTMAMTGKAVTDYVGDARLRSFGGRFRDQVWPGDTLTTRLTVREIRQRDQESFVSLDVTTVNQSGATVFAGSAEAVIEQ</sequence>
<proteinExistence type="inferred from homology"/>
<comment type="caution">
    <text evidence="3">The sequence shown here is derived from an EMBL/GenBank/DDBJ whole genome shotgun (WGS) entry which is preliminary data.</text>
</comment>
<gene>
    <name evidence="3" type="ORF">ACT18_25520</name>
</gene>
<dbReference type="GO" id="GO:0019171">
    <property type="term" value="F:(3R)-hydroxyacyl-[acyl-carrier-protein] dehydratase activity"/>
    <property type="evidence" value="ECO:0007669"/>
    <property type="project" value="TreeGrafter"/>
</dbReference>
<dbReference type="GO" id="GO:0006633">
    <property type="term" value="P:fatty acid biosynthetic process"/>
    <property type="evidence" value="ECO:0007669"/>
    <property type="project" value="TreeGrafter"/>
</dbReference>
<dbReference type="InterPro" id="IPR002539">
    <property type="entry name" value="MaoC-like_dom"/>
</dbReference>
<comment type="similarity">
    <text evidence="1">Belongs to the enoyl-CoA hydratase/isomerase family.</text>
</comment>
<dbReference type="Proteomes" id="UP000092668">
    <property type="component" value="Unassembled WGS sequence"/>
</dbReference>
<dbReference type="PANTHER" id="PTHR43437">
    <property type="entry name" value="HYDROXYACYL-THIOESTER DEHYDRATASE TYPE 2, MITOCHONDRIAL-RELATED"/>
    <property type="match status" value="1"/>
</dbReference>
<reference evidence="3 4" key="1">
    <citation type="submission" date="2015-06" db="EMBL/GenBank/DDBJ databases">
        <title>Genome sequence of Mycobacterium kumamotonense strain Roo.</title>
        <authorList>
            <person name="Greninger A.L."/>
            <person name="Cunningham G."/>
            <person name="Miller S."/>
        </authorList>
    </citation>
    <scope>NUCLEOTIDE SEQUENCE [LARGE SCALE GENOMIC DNA]</scope>
    <source>
        <strain evidence="3 4">Roo</strain>
    </source>
</reference>
<name>A0A1B8S8E9_9MYCO</name>
<dbReference type="Gene3D" id="3.10.129.10">
    <property type="entry name" value="Hotdog Thioesterase"/>
    <property type="match status" value="1"/>
</dbReference>
<dbReference type="OrthoDB" id="9800237at2"/>
<dbReference type="PROSITE" id="PS51257">
    <property type="entry name" value="PROKAR_LIPOPROTEIN"/>
    <property type="match status" value="1"/>
</dbReference>
<organism evidence="3 4">
    <name type="scientific">Mycolicibacter kumamotonensis</name>
    <dbReference type="NCBI Taxonomy" id="354243"/>
    <lineage>
        <taxon>Bacteria</taxon>
        <taxon>Bacillati</taxon>
        <taxon>Actinomycetota</taxon>
        <taxon>Actinomycetes</taxon>
        <taxon>Mycobacteriales</taxon>
        <taxon>Mycobacteriaceae</taxon>
        <taxon>Mycolicibacter</taxon>
    </lineage>
</organism>